<dbReference type="PRINTS" id="PR00368">
    <property type="entry name" value="FADPNR"/>
</dbReference>
<dbReference type="EC" id="1.6.5.9" evidence="2"/>
<organism evidence="10 11">
    <name type="scientific">Pseudonocardia hierapolitana</name>
    <dbReference type="NCBI Taxonomy" id="1128676"/>
    <lineage>
        <taxon>Bacteria</taxon>
        <taxon>Bacillati</taxon>
        <taxon>Actinomycetota</taxon>
        <taxon>Actinomycetes</taxon>
        <taxon>Pseudonocardiales</taxon>
        <taxon>Pseudonocardiaceae</taxon>
        <taxon>Pseudonocardia</taxon>
    </lineage>
</organism>
<evidence type="ECO:0000313" key="10">
    <source>
        <dbReference type="EMBL" id="TWF79926.1"/>
    </source>
</evidence>
<dbReference type="Proteomes" id="UP000321261">
    <property type="component" value="Unassembled WGS sequence"/>
</dbReference>
<dbReference type="OrthoDB" id="9781621at2"/>
<accession>A0A561SYH9</accession>
<evidence type="ECO:0000256" key="5">
    <source>
        <dbReference type="ARBA" id="ARBA00023002"/>
    </source>
</evidence>
<keyword evidence="5" id="KW-0560">Oxidoreductase</keyword>
<dbReference type="InterPro" id="IPR023753">
    <property type="entry name" value="FAD/NAD-binding_dom"/>
</dbReference>
<evidence type="ECO:0000256" key="1">
    <source>
        <dbReference type="ARBA" id="ARBA00005272"/>
    </source>
</evidence>
<evidence type="ECO:0000256" key="8">
    <source>
        <dbReference type="SAM" id="Phobius"/>
    </source>
</evidence>
<dbReference type="AlphaFoldDB" id="A0A561SYH9"/>
<keyword evidence="4" id="KW-0274">FAD</keyword>
<dbReference type="PRINTS" id="PR00411">
    <property type="entry name" value="PNDRDTASEI"/>
</dbReference>
<evidence type="ECO:0000313" key="11">
    <source>
        <dbReference type="Proteomes" id="UP000321261"/>
    </source>
</evidence>
<dbReference type="SUPFAM" id="SSF51905">
    <property type="entry name" value="FAD/NAD(P)-binding domain"/>
    <property type="match status" value="1"/>
</dbReference>
<dbReference type="PANTHER" id="PTHR43706">
    <property type="entry name" value="NADH DEHYDROGENASE"/>
    <property type="match status" value="1"/>
</dbReference>
<evidence type="ECO:0000259" key="9">
    <source>
        <dbReference type="Pfam" id="PF07992"/>
    </source>
</evidence>
<keyword evidence="6" id="KW-0520">NAD</keyword>
<keyword evidence="3" id="KW-0285">Flavoprotein</keyword>
<dbReference type="Pfam" id="PF07992">
    <property type="entry name" value="Pyr_redox_2"/>
    <property type="match status" value="1"/>
</dbReference>
<dbReference type="PANTHER" id="PTHR43706:SF47">
    <property type="entry name" value="EXTERNAL NADH-UBIQUINONE OXIDOREDUCTASE 1, MITOCHONDRIAL-RELATED"/>
    <property type="match status" value="1"/>
</dbReference>
<keyword evidence="8" id="KW-0472">Membrane</keyword>
<evidence type="ECO:0000256" key="4">
    <source>
        <dbReference type="ARBA" id="ARBA00022827"/>
    </source>
</evidence>
<evidence type="ECO:0000256" key="6">
    <source>
        <dbReference type="ARBA" id="ARBA00023027"/>
    </source>
</evidence>
<reference evidence="10 11" key="1">
    <citation type="submission" date="2019-06" db="EMBL/GenBank/DDBJ databases">
        <title>Sequencing the genomes of 1000 actinobacteria strains.</title>
        <authorList>
            <person name="Klenk H.-P."/>
        </authorList>
    </citation>
    <scope>NUCLEOTIDE SEQUENCE [LARGE SCALE GENOMIC DNA]</scope>
    <source>
        <strain evidence="10 11">DSM 45671</strain>
    </source>
</reference>
<dbReference type="InterPro" id="IPR045024">
    <property type="entry name" value="NDH-2"/>
</dbReference>
<feature type="domain" description="FAD/NAD(P)-binding" evidence="9">
    <location>
        <begin position="7"/>
        <end position="326"/>
    </location>
</feature>
<protein>
    <recommendedName>
        <fullName evidence="2">NADH:ubiquinone reductase (non-electrogenic)</fullName>
        <ecNumber evidence="2">1.6.5.9</ecNumber>
    </recommendedName>
</protein>
<dbReference type="EMBL" id="VIWU01000001">
    <property type="protein sequence ID" value="TWF79926.1"/>
    <property type="molecule type" value="Genomic_DNA"/>
</dbReference>
<evidence type="ECO:0000256" key="3">
    <source>
        <dbReference type="ARBA" id="ARBA00022630"/>
    </source>
</evidence>
<dbReference type="RefSeq" id="WP_147258692.1">
    <property type="nucleotide sequence ID" value="NZ_VIWU01000001.1"/>
</dbReference>
<proteinExistence type="inferred from homology"/>
<evidence type="ECO:0000256" key="7">
    <source>
        <dbReference type="ARBA" id="ARBA00047599"/>
    </source>
</evidence>
<comment type="similarity">
    <text evidence="1">Belongs to the NADH dehydrogenase family.</text>
</comment>
<evidence type="ECO:0000256" key="2">
    <source>
        <dbReference type="ARBA" id="ARBA00012637"/>
    </source>
</evidence>
<sequence length="432" mass="47002">MRQNEHRVVIVGAGFGGLFAAKALGSAPASVTLINGTTYHLFEPLLYQVATGILSEGEVAPPIREVLRHRDLDVRLGWVTDVDVAGRTVLVRAPDGRERRVAYDSLIVAAGARNSYFGNERFAEHAPSLKDIDDALEVRSRIFHAFEMAELEEDPEARRRLLTFVIIGAGPTGVELAGQIAELAHRSLRGQYRHADLTETRVVLLDAADRVLPAFDRPLSVNARRRLTRMGVEVRLATRVVDVDAGGVELEGGERIEAHTKIWAAGVAATPLAARLADATGAATDRAGRIRVAPDLTIPGHPEIFVVGDMAALDLPGVAQVAMQGGRYAARAIAGRLTGRPVTTPFRYFDKGNMATIGRFSAVANVGKLHFSGLLGWMMWLGVHLFYLIGFKNKVTTLLHWVVSFLGRGRSERIATAQQIEARNALRHRDAA</sequence>
<keyword evidence="11" id="KW-1185">Reference proteome</keyword>
<dbReference type="InterPro" id="IPR036188">
    <property type="entry name" value="FAD/NAD-bd_sf"/>
</dbReference>
<dbReference type="Gene3D" id="3.50.50.100">
    <property type="match status" value="1"/>
</dbReference>
<name>A0A561SYH9_9PSEU</name>
<feature type="transmembrane region" description="Helical" evidence="8">
    <location>
        <begin position="369"/>
        <end position="389"/>
    </location>
</feature>
<gene>
    <name evidence="10" type="ORF">FHX44_115862</name>
</gene>
<dbReference type="GO" id="GO:0050136">
    <property type="term" value="F:NADH dehydrogenase (quinone) (non-electrogenic) activity"/>
    <property type="evidence" value="ECO:0007669"/>
    <property type="project" value="UniProtKB-EC"/>
</dbReference>
<keyword evidence="8" id="KW-0812">Transmembrane</keyword>
<comment type="caution">
    <text evidence="10">The sequence shown here is derived from an EMBL/GenBank/DDBJ whole genome shotgun (WGS) entry which is preliminary data.</text>
</comment>
<comment type="catalytic activity">
    <reaction evidence="7">
        <text>a quinone + NADH + H(+) = a quinol + NAD(+)</text>
        <dbReference type="Rhea" id="RHEA:46160"/>
        <dbReference type="ChEBI" id="CHEBI:15378"/>
        <dbReference type="ChEBI" id="CHEBI:24646"/>
        <dbReference type="ChEBI" id="CHEBI:57540"/>
        <dbReference type="ChEBI" id="CHEBI:57945"/>
        <dbReference type="ChEBI" id="CHEBI:132124"/>
        <dbReference type="EC" id="1.6.5.9"/>
    </reaction>
</comment>
<keyword evidence="8" id="KW-1133">Transmembrane helix</keyword>